<evidence type="ECO:0000256" key="1">
    <source>
        <dbReference type="SAM" id="SignalP"/>
    </source>
</evidence>
<sequence length="294" mass="33616">MFLSGWLLCLVLFPAKAQPPQKIIWANFDFPPLYILKGELQGQGYTDKLIDYLESALPTYQHQRVVFPNYLRMEREAANGVPICDAAAFYQPPELREDTPWLLSAPHTVFFMHSLVVAKHSKYAFAEQESLAELLQQPQLKLGIQAGRPLGQKLDQLLQAHHKNSAFRGKNGQPVNLIERSAEDFIGLYSMLQRGNIDYLIDYFPQMAFATKTLGLAHDSFRMLSLSETAGQYGLAAIRCQQAMQKVIADINRLLIRDRPKPFFQTLTKRWGVRNPYPELADDIYQNKVLKIMD</sequence>
<dbReference type="SUPFAM" id="SSF53850">
    <property type="entry name" value="Periplasmic binding protein-like II"/>
    <property type="match status" value="1"/>
</dbReference>
<accession>A0ABN0WR40</accession>
<feature type="signal peptide" evidence="1">
    <location>
        <begin position="1"/>
        <end position="17"/>
    </location>
</feature>
<feature type="chain" id="PRO_5047161654" description="Solute-binding protein family 3/N-terminal domain-containing protein" evidence="1">
    <location>
        <begin position="18"/>
        <end position="294"/>
    </location>
</feature>
<proteinExistence type="predicted"/>
<name>A0ABN0WR40_9ALTE</name>
<keyword evidence="1" id="KW-0732">Signal</keyword>
<protein>
    <recommendedName>
        <fullName evidence="4">Solute-binding protein family 3/N-terminal domain-containing protein</fullName>
    </recommendedName>
</protein>
<reference evidence="2 3" key="1">
    <citation type="journal article" date="2019" name="Int. J. Syst. Evol. Microbiol.">
        <title>The Global Catalogue of Microorganisms (GCM) 10K type strain sequencing project: providing services to taxonomists for standard genome sequencing and annotation.</title>
        <authorList>
            <consortium name="The Broad Institute Genomics Platform"/>
            <consortium name="The Broad Institute Genome Sequencing Center for Infectious Disease"/>
            <person name="Wu L."/>
            <person name="Ma J."/>
        </authorList>
    </citation>
    <scope>NUCLEOTIDE SEQUENCE [LARGE SCALE GENOMIC DNA]</scope>
    <source>
        <strain evidence="2 3">JCM 13378</strain>
    </source>
</reference>
<evidence type="ECO:0000313" key="3">
    <source>
        <dbReference type="Proteomes" id="UP001501757"/>
    </source>
</evidence>
<keyword evidence="3" id="KW-1185">Reference proteome</keyword>
<organism evidence="2 3">
    <name type="scientific">Bowmanella denitrificans</name>
    <dbReference type="NCBI Taxonomy" id="366582"/>
    <lineage>
        <taxon>Bacteria</taxon>
        <taxon>Pseudomonadati</taxon>
        <taxon>Pseudomonadota</taxon>
        <taxon>Gammaproteobacteria</taxon>
        <taxon>Alteromonadales</taxon>
        <taxon>Alteromonadaceae</taxon>
        <taxon>Bowmanella</taxon>
    </lineage>
</organism>
<evidence type="ECO:0000313" key="2">
    <source>
        <dbReference type="EMBL" id="GAA0344386.1"/>
    </source>
</evidence>
<dbReference type="EMBL" id="BAAAEI010000006">
    <property type="protein sequence ID" value="GAA0344386.1"/>
    <property type="molecule type" value="Genomic_DNA"/>
</dbReference>
<evidence type="ECO:0008006" key="4">
    <source>
        <dbReference type="Google" id="ProtNLM"/>
    </source>
</evidence>
<gene>
    <name evidence="2" type="ORF">GCM10009092_06030</name>
</gene>
<dbReference type="Proteomes" id="UP001501757">
    <property type="component" value="Unassembled WGS sequence"/>
</dbReference>
<comment type="caution">
    <text evidence="2">The sequence shown here is derived from an EMBL/GenBank/DDBJ whole genome shotgun (WGS) entry which is preliminary data.</text>
</comment>